<keyword evidence="3" id="KW-1185">Reference proteome</keyword>
<evidence type="ECO:0008006" key="4">
    <source>
        <dbReference type="Google" id="ProtNLM"/>
    </source>
</evidence>
<evidence type="ECO:0000313" key="3">
    <source>
        <dbReference type="Proteomes" id="UP000290365"/>
    </source>
</evidence>
<dbReference type="EMBL" id="CP035758">
    <property type="protein sequence ID" value="QBD75366.1"/>
    <property type="molecule type" value="Genomic_DNA"/>
</dbReference>
<protein>
    <recommendedName>
        <fullName evidence="4">Bacteriocin</fullName>
    </recommendedName>
</protein>
<dbReference type="KEGG" id="kbs:EPA93_04860"/>
<organism evidence="2 3">
    <name type="scientific">Ktedonosporobacter rubrisoli</name>
    <dbReference type="NCBI Taxonomy" id="2509675"/>
    <lineage>
        <taxon>Bacteria</taxon>
        <taxon>Bacillati</taxon>
        <taxon>Chloroflexota</taxon>
        <taxon>Ktedonobacteria</taxon>
        <taxon>Ktedonobacterales</taxon>
        <taxon>Ktedonosporobacteraceae</taxon>
        <taxon>Ktedonosporobacter</taxon>
    </lineage>
</organism>
<name>A0A4P6JL29_KTERU</name>
<feature type="region of interest" description="Disordered" evidence="1">
    <location>
        <begin position="34"/>
        <end position="80"/>
    </location>
</feature>
<sequence>MFELCEQELEQVAGGQSVASSQAWAKGSASAKKGVISSTTQTSQHSGYNYASSSASNATSVSGTDGSAGSTIGTSSSIQK</sequence>
<dbReference type="Proteomes" id="UP000290365">
    <property type="component" value="Chromosome"/>
</dbReference>
<evidence type="ECO:0000256" key="1">
    <source>
        <dbReference type="SAM" id="MobiDB-lite"/>
    </source>
</evidence>
<accession>A0A4P6JL29</accession>
<dbReference type="AlphaFoldDB" id="A0A4P6JL29"/>
<dbReference type="RefSeq" id="WP_129885965.1">
    <property type="nucleotide sequence ID" value="NZ_CP035758.1"/>
</dbReference>
<evidence type="ECO:0000313" key="2">
    <source>
        <dbReference type="EMBL" id="QBD75366.1"/>
    </source>
</evidence>
<proteinExistence type="predicted"/>
<reference evidence="2 3" key="1">
    <citation type="submission" date="2019-01" db="EMBL/GenBank/DDBJ databases">
        <title>Ktedonosporobacter rubrisoli SCAWS-G2.</title>
        <authorList>
            <person name="Huang Y."/>
            <person name="Yan B."/>
        </authorList>
    </citation>
    <scope>NUCLEOTIDE SEQUENCE [LARGE SCALE GENOMIC DNA]</scope>
    <source>
        <strain evidence="2 3">SCAWS-G2</strain>
    </source>
</reference>
<gene>
    <name evidence="2" type="ORF">EPA93_04860</name>
</gene>
<feature type="compositionally biased region" description="Low complexity" evidence="1">
    <location>
        <begin position="46"/>
        <end position="80"/>
    </location>
</feature>